<dbReference type="GeneID" id="72007774"/>
<accession>A0ABQ8KTC2</accession>
<name>A0ABQ8KTC2_9APHY</name>
<organism evidence="2 3">
    <name type="scientific">Rhodofomes roseus</name>
    <dbReference type="NCBI Taxonomy" id="34475"/>
    <lineage>
        <taxon>Eukaryota</taxon>
        <taxon>Fungi</taxon>
        <taxon>Dikarya</taxon>
        <taxon>Basidiomycota</taxon>
        <taxon>Agaricomycotina</taxon>
        <taxon>Agaricomycetes</taxon>
        <taxon>Polyporales</taxon>
        <taxon>Rhodofomes</taxon>
    </lineage>
</organism>
<keyword evidence="3" id="KW-1185">Reference proteome</keyword>
<dbReference type="EMBL" id="JADCUA010000003">
    <property type="protein sequence ID" value="KAH9842034.1"/>
    <property type="molecule type" value="Genomic_DNA"/>
</dbReference>
<gene>
    <name evidence="2" type="ORF">C8Q71DRAFT_854389</name>
</gene>
<evidence type="ECO:0000256" key="1">
    <source>
        <dbReference type="SAM" id="MobiDB-lite"/>
    </source>
</evidence>
<sequence>MNRASQIGTGTPGLICAIGTTPAAAIRPIYATSLNTTAPGSYLPPSLPSMAPNNEPSSHELRQRRLDDHELRQRRLDDLNRIPRATLNERFIETEDRLSQKETDVIEVKNHLRAKEVECLHLFHIVVQLSQQSRKLGLTGALSASE</sequence>
<feature type="region of interest" description="Disordered" evidence="1">
    <location>
        <begin position="40"/>
        <end position="69"/>
    </location>
</feature>
<protein>
    <submittedName>
        <fullName evidence="2">Uncharacterized protein</fullName>
    </submittedName>
</protein>
<dbReference type="RefSeq" id="XP_047783333.1">
    <property type="nucleotide sequence ID" value="XM_047927042.1"/>
</dbReference>
<reference evidence="2 3" key="1">
    <citation type="journal article" date="2021" name="Environ. Microbiol.">
        <title>Gene family expansions and transcriptome signatures uncover fungal adaptations to wood decay.</title>
        <authorList>
            <person name="Hage H."/>
            <person name="Miyauchi S."/>
            <person name="Viragh M."/>
            <person name="Drula E."/>
            <person name="Min B."/>
            <person name="Chaduli D."/>
            <person name="Navarro D."/>
            <person name="Favel A."/>
            <person name="Norest M."/>
            <person name="Lesage-Meessen L."/>
            <person name="Balint B."/>
            <person name="Merenyi Z."/>
            <person name="de Eugenio L."/>
            <person name="Morin E."/>
            <person name="Martinez A.T."/>
            <person name="Baldrian P."/>
            <person name="Stursova M."/>
            <person name="Martinez M.J."/>
            <person name="Novotny C."/>
            <person name="Magnuson J.K."/>
            <person name="Spatafora J.W."/>
            <person name="Maurice S."/>
            <person name="Pangilinan J."/>
            <person name="Andreopoulos W."/>
            <person name="LaButti K."/>
            <person name="Hundley H."/>
            <person name="Na H."/>
            <person name="Kuo A."/>
            <person name="Barry K."/>
            <person name="Lipzen A."/>
            <person name="Henrissat B."/>
            <person name="Riley R."/>
            <person name="Ahrendt S."/>
            <person name="Nagy L.G."/>
            <person name="Grigoriev I.V."/>
            <person name="Martin F."/>
            <person name="Rosso M.N."/>
        </authorList>
    </citation>
    <scope>NUCLEOTIDE SEQUENCE [LARGE SCALE GENOMIC DNA]</scope>
    <source>
        <strain evidence="2 3">CIRM-BRFM 1785</strain>
    </source>
</reference>
<feature type="compositionally biased region" description="Basic and acidic residues" evidence="1">
    <location>
        <begin position="57"/>
        <end position="69"/>
    </location>
</feature>
<comment type="caution">
    <text evidence="2">The sequence shown here is derived from an EMBL/GenBank/DDBJ whole genome shotgun (WGS) entry which is preliminary data.</text>
</comment>
<evidence type="ECO:0000313" key="2">
    <source>
        <dbReference type="EMBL" id="KAH9842034.1"/>
    </source>
</evidence>
<evidence type="ECO:0000313" key="3">
    <source>
        <dbReference type="Proteomes" id="UP000814176"/>
    </source>
</evidence>
<dbReference type="Proteomes" id="UP000814176">
    <property type="component" value="Unassembled WGS sequence"/>
</dbReference>
<proteinExistence type="predicted"/>